<feature type="compositionally biased region" description="Low complexity" evidence="1">
    <location>
        <begin position="1002"/>
        <end position="1020"/>
    </location>
</feature>
<proteinExistence type="predicted"/>
<feature type="region of interest" description="Disordered" evidence="1">
    <location>
        <begin position="19"/>
        <end position="86"/>
    </location>
</feature>
<feature type="region of interest" description="Disordered" evidence="1">
    <location>
        <begin position="1640"/>
        <end position="1659"/>
    </location>
</feature>
<dbReference type="InterPro" id="IPR005062">
    <property type="entry name" value="SAC3/GANP/THP3_conserved"/>
</dbReference>
<feature type="compositionally biased region" description="Low complexity" evidence="1">
    <location>
        <begin position="141"/>
        <end position="163"/>
    </location>
</feature>
<feature type="region of interest" description="Disordered" evidence="1">
    <location>
        <begin position="371"/>
        <end position="392"/>
    </location>
</feature>
<feature type="region of interest" description="Disordered" evidence="1">
    <location>
        <begin position="1374"/>
        <end position="1417"/>
    </location>
</feature>
<feature type="region of interest" description="Disordered" evidence="1">
    <location>
        <begin position="1219"/>
        <end position="1267"/>
    </location>
</feature>
<evidence type="ECO:0000313" key="4">
    <source>
        <dbReference type="Proteomes" id="UP001583177"/>
    </source>
</evidence>
<name>A0ABR3WV40_9PEZI</name>
<evidence type="ECO:0000313" key="3">
    <source>
        <dbReference type="EMBL" id="KAL1867458.1"/>
    </source>
</evidence>
<dbReference type="PANTHER" id="PTHR12436">
    <property type="entry name" value="80 KDA MCM3-ASSOCIATED PROTEIN"/>
    <property type="match status" value="1"/>
</dbReference>
<feature type="compositionally biased region" description="Pro residues" evidence="1">
    <location>
        <begin position="1100"/>
        <end position="1111"/>
    </location>
</feature>
<feature type="compositionally biased region" description="Polar residues" evidence="1">
    <location>
        <begin position="1486"/>
        <end position="1497"/>
    </location>
</feature>
<feature type="region of interest" description="Disordered" evidence="1">
    <location>
        <begin position="295"/>
        <end position="320"/>
    </location>
</feature>
<dbReference type="PANTHER" id="PTHR12436:SF3">
    <property type="entry name" value="GERMINAL-CENTER ASSOCIATED NUCLEAR PROTEIN"/>
    <property type="match status" value="1"/>
</dbReference>
<dbReference type="Gene3D" id="1.25.40.990">
    <property type="match status" value="1"/>
</dbReference>
<feature type="region of interest" description="Disordered" evidence="1">
    <location>
        <begin position="1600"/>
        <end position="1632"/>
    </location>
</feature>
<feature type="compositionally biased region" description="Polar residues" evidence="1">
    <location>
        <begin position="871"/>
        <end position="913"/>
    </location>
</feature>
<protein>
    <submittedName>
        <fullName evidence="3">Actin cytoskeleton and mitosis protein</fullName>
    </submittedName>
</protein>
<feature type="compositionally biased region" description="Polar residues" evidence="1">
    <location>
        <begin position="1618"/>
        <end position="1632"/>
    </location>
</feature>
<organism evidence="3 4">
    <name type="scientific">Diaporthe australafricana</name>
    <dbReference type="NCBI Taxonomy" id="127596"/>
    <lineage>
        <taxon>Eukaryota</taxon>
        <taxon>Fungi</taxon>
        <taxon>Dikarya</taxon>
        <taxon>Ascomycota</taxon>
        <taxon>Pezizomycotina</taxon>
        <taxon>Sordariomycetes</taxon>
        <taxon>Sordariomycetidae</taxon>
        <taxon>Diaporthales</taxon>
        <taxon>Diaporthaceae</taxon>
        <taxon>Diaporthe</taxon>
    </lineage>
</organism>
<comment type="caution">
    <text evidence="3">The sequence shown here is derived from an EMBL/GenBank/DDBJ whole genome shotgun (WGS) entry which is preliminary data.</text>
</comment>
<feature type="compositionally biased region" description="Basic and acidic residues" evidence="1">
    <location>
        <begin position="1219"/>
        <end position="1230"/>
    </location>
</feature>
<evidence type="ECO:0000256" key="1">
    <source>
        <dbReference type="SAM" id="MobiDB-lite"/>
    </source>
</evidence>
<feature type="compositionally biased region" description="Polar residues" evidence="1">
    <location>
        <begin position="932"/>
        <end position="947"/>
    </location>
</feature>
<dbReference type="InterPro" id="IPR045107">
    <property type="entry name" value="SAC3/GANP/THP3"/>
</dbReference>
<feature type="compositionally biased region" description="Polar residues" evidence="1">
    <location>
        <begin position="180"/>
        <end position="210"/>
    </location>
</feature>
<feature type="region of interest" description="Disordered" evidence="1">
    <location>
        <begin position="844"/>
        <end position="1116"/>
    </location>
</feature>
<gene>
    <name evidence="3" type="primary">SAC3</name>
    <name evidence="3" type="ORF">Daus18300_006302</name>
</gene>
<dbReference type="Pfam" id="PF03399">
    <property type="entry name" value="SAC3_GANP"/>
    <property type="match status" value="1"/>
</dbReference>
<feature type="region of interest" description="Disordered" evidence="1">
    <location>
        <begin position="103"/>
        <end position="281"/>
    </location>
</feature>
<dbReference type="Proteomes" id="UP001583177">
    <property type="component" value="Unassembled WGS sequence"/>
</dbReference>
<evidence type="ECO:0000259" key="2">
    <source>
        <dbReference type="Pfam" id="PF03399"/>
    </source>
</evidence>
<feature type="compositionally biased region" description="Polar residues" evidence="1">
    <location>
        <begin position="221"/>
        <end position="247"/>
    </location>
</feature>
<feature type="compositionally biased region" description="Pro residues" evidence="1">
    <location>
        <begin position="53"/>
        <end position="62"/>
    </location>
</feature>
<feature type="compositionally biased region" description="Low complexity" evidence="1">
    <location>
        <begin position="1053"/>
        <end position="1067"/>
    </location>
</feature>
<reference evidence="3 4" key="1">
    <citation type="journal article" date="2024" name="IMA Fungus">
        <title>IMA Genome - F19 : A genome assembly and annotation guide to empower mycologists, including annotated draft genome sequences of Ceratocystis pirilliformis, Diaporthe australafricana, Fusarium ophioides, Paecilomyces lecythidis, and Sporothrix stenoceras.</title>
        <authorList>
            <person name="Aylward J."/>
            <person name="Wilson A.M."/>
            <person name="Visagie C.M."/>
            <person name="Spraker J."/>
            <person name="Barnes I."/>
            <person name="Buitendag C."/>
            <person name="Ceriani C."/>
            <person name="Del Mar Angel L."/>
            <person name="du Plessis D."/>
            <person name="Fuchs T."/>
            <person name="Gasser K."/>
            <person name="Kramer D."/>
            <person name="Li W."/>
            <person name="Munsamy K."/>
            <person name="Piso A."/>
            <person name="Price J.L."/>
            <person name="Sonnekus B."/>
            <person name="Thomas C."/>
            <person name="van der Nest A."/>
            <person name="van Dijk A."/>
            <person name="van Heerden A."/>
            <person name="van Vuuren N."/>
            <person name="Yilmaz N."/>
            <person name="Duong T.A."/>
            <person name="van der Merwe N.A."/>
            <person name="Wingfield M.J."/>
            <person name="Wingfield B.D."/>
        </authorList>
    </citation>
    <scope>NUCLEOTIDE SEQUENCE [LARGE SCALE GENOMIC DNA]</scope>
    <source>
        <strain evidence="3 4">CMW 18300</strain>
    </source>
</reference>
<dbReference type="EMBL" id="JAWRVE010000050">
    <property type="protein sequence ID" value="KAL1867458.1"/>
    <property type="molecule type" value="Genomic_DNA"/>
</dbReference>
<accession>A0ABR3WV40</accession>
<feature type="region of interest" description="Disordered" evidence="1">
    <location>
        <begin position="1312"/>
        <end position="1331"/>
    </location>
</feature>
<feature type="compositionally biased region" description="Polar residues" evidence="1">
    <location>
        <begin position="112"/>
        <end position="129"/>
    </location>
</feature>
<feature type="compositionally biased region" description="Polar residues" evidence="1">
    <location>
        <begin position="1068"/>
        <end position="1089"/>
    </location>
</feature>
<feature type="compositionally biased region" description="Polar residues" evidence="1">
    <location>
        <begin position="295"/>
        <end position="313"/>
    </location>
</feature>
<feature type="compositionally biased region" description="Gly residues" evidence="1">
    <location>
        <begin position="164"/>
        <end position="174"/>
    </location>
</feature>
<feature type="domain" description="SAC3/GANP/THP3 conserved" evidence="2">
    <location>
        <begin position="438"/>
        <end position="757"/>
    </location>
</feature>
<keyword evidence="4" id="KW-1185">Reference proteome</keyword>
<sequence>MEDATSSFEASLDEILKVGRKTGASPKPEPLASELSTPASRDRDVNSNNVSIPQPPSQTPPPPRRDTGCPQTGAGAETQAEMAGFGQAPAFGAQALSTDAINRSVSPFGAPFNSSSTFGQPQQTQQTSVFGAPAPATSNAFPQSQQPPSFGFPNNATNPPAGFHSGGGGFGGPGMASNGDTNSNPFAPASTASNPFATQTSAGNASNPFSNAVPAAASGFGTASNPFAAATSTNGFGAPSNSTNGPSNFFAKPAESPDYATAPFAGTTANNQKRKNGFGDTGALKRLAFDSTTNSFANPQTASASGPASNSSVGFGMKDTRKNGNGFADYLKERETSGLGPKTARAQSLDLSRAKKSAAVYEKEIRDQLRKDNIHPPGWPRQPGNPANRQAMDDHSDKYKKYQGRVRTSLIKAGLIDDPEVRKKLSDAIDFKGICQDMCPEGEKVSRIVEFDVKMAEKTTSPDGLEMWPDPDRMIKSFKRSAAGTDSPLPTEVRSPAALRRTVDYLIDDFLKSDENLPSQHNFLWDRTRAIRKDFIFQNAMSAEERTDQIYCLENIARFHAVALHLLSQENFAAEDFSEQQEREQLGKTLLSLMQVYDECKDMEGMNMENEAEFRAYYLLFNAHDPFVMQQMQDWNDKFWFNSNDIQTAVTLIEVMQNVWNGRGPLKPQVALTTGSASFTTYFSIVEDRKVSYTMACFAEIHFTQIRRQLVKSIHRAYGRVRDGPKDLTAKVLNNILRFDNEQQCIAFLEELEMEFSSEGADEPYLVVERRRSIPGKTIRQSFSGVMVERKRGDRPLPEVIHTTVFEEASATIEDVHSVDSMFVTQSSGSPGLSASGDLRASHADVNFSDDDTPSSSPQPPLKTLSPFQRPPTTNGFSTSDTNKSVLGSATPNPFSQASSNPFFQAHSTTSGPSADGFASNAKPPSFPWASKPSTNSVLSDPSSSEPVTDPPTQMPKFSWSTTPADTAAKSAPTDGSSGSVFDFLNKPAEAAKSSSIPGTATSPSTVSSNISSSLVPSESQATQVKEQASGLELLPPTKTAGAPPASVSDHNAVPSGNSPSVASSSPLFTQQPSEVPQPKLTSLFTQASEMAKPNTSPATPSPPPQPPTPPKDLMGDFAKWVVLGDNGLMDEFQEALVTHLVRAVYDQHQVEEEERKRREEDDRSWAQARKFRKYSLRVRFFYRWRDNARKSALKRVGRHNRAAMKRYREAKIADAKAAKTKAEKEEQSRIKRLTGPSSWLDEMEKDRASKRARRESMSLDTSRRGSITSSNADALLATGIFSGMENQRELAANCVRDDDSLYDALVGVTIHPNPSQQTMGPPARPKDPLRSVRNAAVAKTAPKPKLSKKAQYLQDLMSGKHKEDDLISFKSSNSSRLARSVPTGGKATNFSRYQSSSPRSSAEPERPRNGPGSGIKSSYWLLRSRGLFATPTGHVLSDKAPRPVMNHTHEGGSQYSGDSDAGDLDDRVLEQDGAYRASLGLTGSRRSTFSVPQSAAGSPPRHSFLKPKPGSARQSLPAGISSTSLLASRQTDGDAVSQTGSAVSTLQQDVEESLRELKRVAAELDSETDWYREQNKQLSQGQQAFGAYRIASGIQRPHEMPRVTGGQQGRDDVDMNYQDSLFGSETDSRTSLVSGKGKAVAEEQQGHEQVAIVVDDSD</sequence>
<feature type="compositionally biased region" description="Basic and acidic residues" evidence="1">
    <location>
        <begin position="1243"/>
        <end position="1264"/>
    </location>
</feature>
<feature type="region of interest" description="Disordered" evidence="1">
    <location>
        <begin position="1486"/>
        <end position="1550"/>
    </location>
</feature>
<feature type="region of interest" description="Disordered" evidence="1">
    <location>
        <begin position="1433"/>
        <end position="1466"/>
    </location>
</feature>
<feature type="compositionally biased region" description="Polar residues" evidence="1">
    <location>
        <begin position="1521"/>
        <end position="1549"/>
    </location>
</feature>